<dbReference type="EMBL" id="SNSC02000002">
    <property type="protein sequence ID" value="TID26806.1"/>
    <property type="molecule type" value="Genomic_DNA"/>
</dbReference>
<evidence type="ECO:0000313" key="1">
    <source>
        <dbReference type="EMBL" id="TID26806.1"/>
    </source>
</evidence>
<gene>
    <name evidence="1" type="ORF">E6O75_ATG01299</name>
</gene>
<dbReference type="Proteomes" id="UP000298493">
    <property type="component" value="Unassembled WGS sequence"/>
</dbReference>
<accession>A0A4Z1PLB7</accession>
<protein>
    <submittedName>
        <fullName evidence="1">VIT-domain-containing protein</fullName>
    </submittedName>
</protein>
<organism evidence="1 2">
    <name type="scientific">Venturia nashicola</name>
    <dbReference type="NCBI Taxonomy" id="86259"/>
    <lineage>
        <taxon>Eukaryota</taxon>
        <taxon>Fungi</taxon>
        <taxon>Dikarya</taxon>
        <taxon>Ascomycota</taxon>
        <taxon>Pezizomycotina</taxon>
        <taxon>Dothideomycetes</taxon>
        <taxon>Pleosporomycetidae</taxon>
        <taxon>Venturiales</taxon>
        <taxon>Venturiaceae</taxon>
        <taxon>Venturia</taxon>
    </lineage>
</organism>
<dbReference type="AlphaFoldDB" id="A0A4Z1PLB7"/>
<dbReference type="STRING" id="86259.A0A4Z1PLB7"/>
<keyword evidence="2" id="KW-1185">Reference proteome</keyword>
<sequence length="121" mass="13220">MSSQLLLQAGSAPSRFRLRRAKGCSAASPPQVAPEPAPKMEIAHFCQVIGLGLAKVKAAATKLNVDEKWLATALAVRYLVKQLGHESDTWELVVEKARAWLEAQPEGGDEKSEVWTVEKLK</sequence>
<proteinExistence type="predicted"/>
<reference evidence="1 2" key="1">
    <citation type="submission" date="2019-04" db="EMBL/GenBank/DDBJ databases">
        <title>High contiguity whole genome sequence and gene annotation resource for two Venturia nashicola isolates.</title>
        <authorList>
            <person name="Prokchorchik M."/>
            <person name="Won K."/>
            <person name="Lee Y."/>
            <person name="Choi E.D."/>
            <person name="Segonzac C."/>
            <person name="Sohn K.H."/>
        </authorList>
    </citation>
    <scope>NUCLEOTIDE SEQUENCE [LARGE SCALE GENOMIC DNA]</scope>
    <source>
        <strain evidence="1 2">PRI2</strain>
    </source>
</reference>
<evidence type="ECO:0000313" key="2">
    <source>
        <dbReference type="Proteomes" id="UP000298493"/>
    </source>
</evidence>
<name>A0A4Z1PLB7_9PEZI</name>
<comment type="caution">
    <text evidence="1">The sequence shown here is derived from an EMBL/GenBank/DDBJ whole genome shotgun (WGS) entry which is preliminary data.</text>
</comment>